<dbReference type="CDD" id="cd00118">
    <property type="entry name" value="LysM"/>
    <property type="match status" value="1"/>
</dbReference>
<dbReference type="SUPFAM" id="SSF54106">
    <property type="entry name" value="LysM domain"/>
    <property type="match status" value="1"/>
</dbReference>
<proteinExistence type="predicted"/>
<accession>A0AAU7VJA1</accession>
<protein>
    <submittedName>
        <fullName evidence="3">LysM peptidoglycan-binding domain-containing protein</fullName>
    </submittedName>
</protein>
<reference evidence="3" key="2">
    <citation type="submission" date="2024-06" db="EMBL/GenBank/DDBJ databases">
        <authorList>
            <person name="Petrova K.O."/>
            <person name="Toshchakov S.V."/>
            <person name="Boltjanskaja Y.V."/>
            <person name="Kevbrin V."/>
        </authorList>
    </citation>
    <scope>NUCLEOTIDE SEQUENCE</scope>
    <source>
        <strain evidence="3">Z-910T</strain>
    </source>
</reference>
<evidence type="ECO:0000313" key="3">
    <source>
        <dbReference type="EMBL" id="XBX74108.1"/>
    </source>
</evidence>
<feature type="compositionally biased region" description="Basic and acidic residues" evidence="1">
    <location>
        <begin position="1"/>
        <end position="18"/>
    </location>
</feature>
<dbReference type="InterPro" id="IPR036779">
    <property type="entry name" value="LysM_dom_sf"/>
</dbReference>
<dbReference type="RefSeq" id="WP_350342866.1">
    <property type="nucleotide sequence ID" value="NZ_CP158367.1"/>
</dbReference>
<dbReference type="Gene3D" id="3.10.350.10">
    <property type="entry name" value="LysM domain"/>
    <property type="match status" value="1"/>
</dbReference>
<reference evidence="3" key="1">
    <citation type="journal article" date="2013" name="Extremophiles">
        <title>Proteinivorax tanatarense gen. nov., sp. nov., an anaerobic, haloalkaliphilic, proteolytic bacterium isolated from a decaying algal bloom, and proposal of Proteinivoraceae fam. nov.</title>
        <authorList>
            <person name="Kevbrin V."/>
            <person name="Boltyanskaya Y."/>
            <person name="Zhilina T."/>
            <person name="Kolganova T."/>
            <person name="Lavrentjeva E."/>
            <person name="Kuznetsov B."/>
        </authorList>
    </citation>
    <scope>NUCLEOTIDE SEQUENCE</scope>
    <source>
        <strain evidence="3">Z-910T</strain>
    </source>
</reference>
<dbReference type="InterPro" id="IPR018392">
    <property type="entry name" value="LysM"/>
</dbReference>
<name>A0AAU7VJA1_9FIRM</name>
<evidence type="ECO:0000259" key="2">
    <source>
        <dbReference type="PROSITE" id="PS51782"/>
    </source>
</evidence>
<dbReference type="Pfam" id="PF01476">
    <property type="entry name" value="LysM"/>
    <property type="match status" value="1"/>
</dbReference>
<gene>
    <name evidence="3" type="ORF">PRVXT_002132</name>
</gene>
<sequence length="149" mass="16411">MDSRKEMYEYGQQDEKTGPRKKGKKGANEETQVGAGSVSGKFGEIIKNHNHLFHFHFFAPNHLIGLPTVGTTCRIPTTCPAGFEGRYIVKTGDSMYFIAQRCGVSVQALINANPHISNPNVIYPCDVLCVPPRCADFIGDDPNFCNCSK</sequence>
<organism evidence="3">
    <name type="scientific">Proteinivorax tanatarense</name>
    <dbReference type="NCBI Taxonomy" id="1260629"/>
    <lineage>
        <taxon>Bacteria</taxon>
        <taxon>Bacillati</taxon>
        <taxon>Bacillota</taxon>
        <taxon>Clostridia</taxon>
        <taxon>Eubacteriales</taxon>
        <taxon>Proteinivoracaceae</taxon>
        <taxon>Proteinivorax</taxon>
    </lineage>
</organism>
<evidence type="ECO:0000256" key="1">
    <source>
        <dbReference type="SAM" id="MobiDB-lite"/>
    </source>
</evidence>
<feature type="domain" description="LysM" evidence="2">
    <location>
        <begin position="85"/>
        <end position="130"/>
    </location>
</feature>
<dbReference type="SMART" id="SM00257">
    <property type="entry name" value="LysM"/>
    <property type="match status" value="1"/>
</dbReference>
<dbReference type="AlphaFoldDB" id="A0AAU7VJA1"/>
<dbReference type="EMBL" id="CP158367">
    <property type="protein sequence ID" value="XBX74108.1"/>
    <property type="molecule type" value="Genomic_DNA"/>
</dbReference>
<feature type="region of interest" description="Disordered" evidence="1">
    <location>
        <begin position="1"/>
        <end position="35"/>
    </location>
</feature>
<dbReference type="PROSITE" id="PS51782">
    <property type="entry name" value="LYSM"/>
    <property type="match status" value="1"/>
</dbReference>